<dbReference type="Pfam" id="PF13391">
    <property type="entry name" value="HNH_2"/>
    <property type="match status" value="1"/>
</dbReference>
<feature type="domain" description="HNH nuclease" evidence="5">
    <location>
        <begin position="175"/>
        <end position="234"/>
    </location>
</feature>
<evidence type="ECO:0000259" key="6">
    <source>
        <dbReference type="Pfam" id="PF20147"/>
    </source>
</evidence>
<evidence type="ECO:0000313" key="7">
    <source>
        <dbReference type="EMBL" id="TDH70096.1"/>
    </source>
</evidence>
<keyword evidence="8" id="KW-1185">Reference proteome</keyword>
<dbReference type="GeneID" id="94353253"/>
<evidence type="ECO:0000256" key="3">
    <source>
        <dbReference type="ARBA" id="ARBA00022525"/>
    </source>
</evidence>
<organism evidence="7 8">
    <name type="scientific">Bremia lactucae</name>
    <name type="common">Lettuce downy mildew</name>
    <dbReference type="NCBI Taxonomy" id="4779"/>
    <lineage>
        <taxon>Eukaryota</taxon>
        <taxon>Sar</taxon>
        <taxon>Stramenopiles</taxon>
        <taxon>Oomycota</taxon>
        <taxon>Peronosporomycetes</taxon>
        <taxon>Peronosporales</taxon>
        <taxon>Peronosporaceae</taxon>
        <taxon>Bremia</taxon>
    </lineage>
</organism>
<feature type="domain" description="Crinkler effector protein N-terminal" evidence="6">
    <location>
        <begin position="2"/>
        <end position="116"/>
    </location>
</feature>
<dbReference type="AlphaFoldDB" id="A0A976IFN9"/>
<dbReference type="EMBL" id="SHOA02000019">
    <property type="protein sequence ID" value="TDH70096.1"/>
    <property type="molecule type" value="Genomic_DNA"/>
</dbReference>
<sequence length="410" mass="47296">MVTLLCVIVGVAGKAFPVDINTSQFVGHLKDKIKEKAFDTIKGEAHTLQLFLAKTVDDKWLSSCSEDVKKLKEGEKTSLIETLTSEDKELQGNDLLEDVLIGMERPLARQIHVLVVLPEQENDRVKTAVMDLVQVMVSHMLMMAPTTRTTRNEYFKHKLCKFYKSYQRSDTWVRCMVLDVAFPKSFVVASHLFRRSNEYVAGTFLKISDIDDARNGIVLFKPLKYAFDHFHISFLRDNTGAFRLKLFDPTIRNTRLIDMVINKSRNRKDPVHAKLRELYETIALMNEPCEFDVNIRNKRLTDKFIENNRNRKVLDEAQVTELHESMSLTQEPCKFNVDTTFGDVDGSALAFIGVERPFNRCLNLQARVARVLALKNGWVEETYDFPDFWDDVDLDNKMDIFLRSLPEADI</sequence>
<evidence type="ECO:0000256" key="2">
    <source>
        <dbReference type="ARBA" id="ARBA00004613"/>
    </source>
</evidence>
<evidence type="ECO:0000313" key="8">
    <source>
        <dbReference type="Proteomes" id="UP000294530"/>
    </source>
</evidence>
<dbReference type="KEGG" id="blac:94353253"/>
<feature type="signal peptide" evidence="4">
    <location>
        <begin position="1"/>
        <end position="17"/>
    </location>
</feature>
<name>A0A976IFN9_BRELC</name>
<reference evidence="7 8" key="1">
    <citation type="journal article" date="2021" name="Genome Biol.">
        <title>AFLAP: assembly-free linkage analysis pipeline using k-mers from genome sequencing data.</title>
        <authorList>
            <person name="Fletcher K."/>
            <person name="Zhang L."/>
            <person name="Gil J."/>
            <person name="Han R."/>
            <person name="Cavanaugh K."/>
            <person name="Michelmore R."/>
        </authorList>
    </citation>
    <scope>NUCLEOTIDE SEQUENCE [LARGE SCALE GENOMIC DNA]</scope>
    <source>
        <strain evidence="7 8">SF5</strain>
    </source>
</reference>
<dbReference type="RefSeq" id="XP_067819595.1">
    <property type="nucleotide sequence ID" value="XM_067967582.1"/>
</dbReference>
<dbReference type="GO" id="GO:0043657">
    <property type="term" value="C:host cell"/>
    <property type="evidence" value="ECO:0007669"/>
    <property type="project" value="UniProtKB-SubCell"/>
</dbReference>
<dbReference type="InterPro" id="IPR003615">
    <property type="entry name" value="HNH_nuc"/>
</dbReference>
<evidence type="ECO:0000256" key="1">
    <source>
        <dbReference type="ARBA" id="ARBA00004340"/>
    </source>
</evidence>
<keyword evidence="4" id="KW-0732">Signal</keyword>
<evidence type="ECO:0000259" key="5">
    <source>
        <dbReference type="Pfam" id="PF13391"/>
    </source>
</evidence>
<evidence type="ECO:0000256" key="4">
    <source>
        <dbReference type="SAM" id="SignalP"/>
    </source>
</evidence>
<comment type="subcellular location">
    <subcellularLocation>
        <location evidence="1">Host cell</location>
    </subcellularLocation>
    <subcellularLocation>
        <location evidence="2">Secreted</location>
    </subcellularLocation>
</comment>
<feature type="chain" id="PRO_5037285109" description="HNH nuclease domain-containing protein" evidence="4">
    <location>
        <begin position="18"/>
        <end position="410"/>
    </location>
</feature>
<gene>
    <name evidence="7" type="ORF">CCR75_009543</name>
</gene>
<dbReference type="Proteomes" id="UP000294530">
    <property type="component" value="Unassembled WGS sequence"/>
</dbReference>
<protein>
    <recommendedName>
        <fullName evidence="9">HNH nuclease domain-containing protein</fullName>
    </recommendedName>
</protein>
<comment type="caution">
    <text evidence="7">The sequence shown here is derived from an EMBL/GenBank/DDBJ whole genome shotgun (WGS) entry which is preliminary data.</text>
</comment>
<keyword evidence="3" id="KW-0964">Secreted</keyword>
<evidence type="ECO:0008006" key="9">
    <source>
        <dbReference type="Google" id="ProtNLM"/>
    </source>
</evidence>
<dbReference type="OrthoDB" id="151325at2759"/>
<dbReference type="InterPro" id="IPR045379">
    <property type="entry name" value="Crinkler_N"/>
</dbReference>
<proteinExistence type="predicted"/>
<dbReference type="GO" id="GO:0005576">
    <property type="term" value="C:extracellular region"/>
    <property type="evidence" value="ECO:0007669"/>
    <property type="project" value="UniProtKB-SubCell"/>
</dbReference>
<accession>A0A976IFN9</accession>
<dbReference type="Pfam" id="PF20147">
    <property type="entry name" value="Crinkler"/>
    <property type="match status" value="1"/>
</dbReference>